<feature type="chain" id="PRO_5047384312" evidence="2">
    <location>
        <begin position="23"/>
        <end position="172"/>
    </location>
</feature>
<sequence>MKTLLSSVLVAFALLATAPAHAQTPLGDMSIAELQAQATELHPAALYVLAARLLAEGDGQAAAGWMYAGQIRYRFLIEAEDNEDERILFGALTEQVGRPVNEYIGGNVDEWLAAIDWALAWDAANPNTMTSKTEHATALTEVRAGLERLRVQIEEQREIIPKQRAKNGLENR</sequence>
<accession>A0ABW5QPK8</accession>
<keyword evidence="1" id="KW-0175">Coiled coil</keyword>
<evidence type="ECO:0000313" key="4">
    <source>
        <dbReference type="Proteomes" id="UP001597521"/>
    </source>
</evidence>
<evidence type="ECO:0000256" key="1">
    <source>
        <dbReference type="SAM" id="Coils"/>
    </source>
</evidence>
<dbReference type="EMBL" id="JBHUNP010000001">
    <property type="protein sequence ID" value="MFD2649369.1"/>
    <property type="molecule type" value="Genomic_DNA"/>
</dbReference>
<comment type="caution">
    <text evidence="3">The sequence shown here is derived from an EMBL/GenBank/DDBJ whole genome shotgun (WGS) entry which is preliminary data.</text>
</comment>
<feature type="coiled-coil region" evidence="1">
    <location>
        <begin position="139"/>
        <end position="166"/>
    </location>
</feature>
<name>A0ABW5QPK8_9HYPH</name>
<proteinExistence type="predicted"/>
<keyword evidence="4" id="KW-1185">Reference proteome</keyword>
<gene>
    <name evidence="3" type="ORF">ACFSX5_16405</name>
</gene>
<organism evidence="3 4">
    <name type="scientific">Devosia albogilva</name>
    <dbReference type="NCBI Taxonomy" id="429726"/>
    <lineage>
        <taxon>Bacteria</taxon>
        <taxon>Pseudomonadati</taxon>
        <taxon>Pseudomonadota</taxon>
        <taxon>Alphaproteobacteria</taxon>
        <taxon>Hyphomicrobiales</taxon>
        <taxon>Devosiaceae</taxon>
        <taxon>Devosia</taxon>
    </lineage>
</organism>
<dbReference type="RefSeq" id="WP_386834894.1">
    <property type="nucleotide sequence ID" value="NZ_JBHUNP010000001.1"/>
</dbReference>
<evidence type="ECO:0000256" key="2">
    <source>
        <dbReference type="SAM" id="SignalP"/>
    </source>
</evidence>
<dbReference type="Proteomes" id="UP001597521">
    <property type="component" value="Unassembled WGS sequence"/>
</dbReference>
<reference evidence="4" key="1">
    <citation type="journal article" date="2019" name="Int. J. Syst. Evol. Microbiol.">
        <title>The Global Catalogue of Microorganisms (GCM) 10K type strain sequencing project: providing services to taxonomists for standard genome sequencing and annotation.</title>
        <authorList>
            <consortium name="The Broad Institute Genomics Platform"/>
            <consortium name="The Broad Institute Genome Sequencing Center for Infectious Disease"/>
            <person name="Wu L."/>
            <person name="Ma J."/>
        </authorList>
    </citation>
    <scope>NUCLEOTIDE SEQUENCE [LARGE SCALE GENOMIC DNA]</scope>
    <source>
        <strain evidence="4">CCM 7427</strain>
    </source>
</reference>
<feature type="signal peptide" evidence="2">
    <location>
        <begin position="1"/>
        <end position="22"/>
    </location>
</feature>
<protein>
    <submittedName>
        <fullName evidence="3">Uncharacterized protein</fullName>
    </submittedName>
</protein>
<evidence type="ECO:0000313" key="3">
    <source>
        <dbReference type="EMBL" id="MFD2649369.1"/>
    </source>
</evidence>
<keyword evidence="2" id="KW-0732">Signal</keyword>